<dbReference type="InterPro" id="IPR050905">
    <property type="entry name" value="Plant_NBS-LRR"/>
</dbReference>
<dbReference type="SUPFAM" id="SSF52540">
    <property type="entry name" value="P-loop containing nucleoside triphosphate hydrolases"/>
    <property type="match status" value="1"/>
</dbReference>
<evidence type="ECO:0000259" key="2">
    <source>
        <dbReference type="Pfam" id="PF23247"/>
    </source>
</evidence>
<feature type="domain" description="Disease resistance protein At4g27190-like leucine-rich repeats" evidence="2">
    <location>
        <begin position="247"/>
        <end position="352"/>
    </location>
</feature>
<dbReference type="InterPro" id="IPR057135">
    <property type="entry name" value="At4g27190-like_LRR"/>
</dbReference>
<dbReference type="Proteomes" id="UP001418222">
    <property type="component" value="Unassembled WGS sequence"/>
</dbReference>
<dbReference type="InterPro" id="IPR002182">
    <property type="entry name" value="NB-ARC"/>
</dbReference>
<dbReference type="Pfam" id="PF23247">
    <property type="entry name" value="LRR_RPS2"/>
    <property type="match status" value="1"/>
</dbReference>
<dbReference type="EMBL" id="JBBWWQ010000014">
    <property type="protein sequence ID" value="KAK8930999.1"/>
    <property type="molecule type" value="Genomic_DNA"/>
</dbReference>
<evidence type="ECO:0000259" key="1">
    <source>
        <dbReference type="Pfam" id="PF00931"/>
    </source>
</evidence>
<organism evidence="3 4">
    <name type="scientific">Platanthera zijinensis</name>
    <dbReference type="NCBI Taxonomy" id="2320716"/>
    <lineage>
        <taxon>Eukaryota</taxon>
        <taxon>Viridiplantae</taxon>
        <taxon>Streptophyta</taxon>
        <taxon>Embryophyta</taxon>
        <taxon>Tracheophyta</taxon>
        <taxon>Spermatophyta</taxon>
        <taxon>Magnoliopsida</taxon>
        <taxon>Liliopsida</taxon>
        <taxon>Asparagales</taxon>
        <taxon>Orchidaceae</taxon>
        <taxon>Orchidoideae</taxon>
        <taxon>Orchideae</taxon>
        <taxon>Orchidinae</taxon>
        <taxon>Platanthera</taxon>
    </lineage>
</organism>
<dbReference type="GO" id="GO:0043531">
    <property type="term" value="F:ADP binding"/>
    <property type="evidence" value="ECO:0007669"/>
    <property type="project" value="InterPro"/>
</dbReference>
<accession>A0AAP0G0R1</accession>
<reference evidence="3 4" key="1">
    <citation type="journal article" date="2022" name="Nat. Plants">
        <title>Genomes of leafy and leafless Platanthera orchids illuminate the evolution of mycoheterotrophy.</title>
        <authorList>
            <person name="Li M.H."/>
            <person name="Liu K.W."/>
            <person name="Li Z."/>
            <person name="Lu H.C."/>
            <person name="Ye Q.L."/>
            <person name="Zhang D."/>
            <person name="Wang J.Y."/>
            <person name="Li Y.F."/>
            <person name="Zhong Z.M."/>
            <person name="Liu X."/>
            <person name="Yu X."/>
            <person name="Liu D.K."/>
            <person name="Tu X.D."/>
            <person name="Liu B."/>
            <person name="Hao Y."/>
            <person name="Liao X.Y."/>
            <person name="Jiang Y.T."/>
            <person name="Sun W.H."/>
            <person name="Chen J."/>
            <person name="Chen Y.Q."/>
            <person name="Ai Y."/>
            <person name="Zhai J.W."/>
            <person name="Wu S.S."/>
            <person name="Zhou Z."/>
            <person name="Hsiao Y.Y."/>
            <person name="Wu W.L."/>
            <person name="Chen Y.Y."/>
            <person name="Lin Y.F."/>
            <person name="Hsu J.L."/>
            <person name="Li C.Y."/>
            <person name="Wang Z.W."/>
            <person name="Zhao X."/>
            <person name="Zhong W.Y."/>
            <person name="Ma X.K."/>
            <person name="Ma L."/>
            <person name="Huang J."/>
            <person name="Chen G.Z."/>
            <person name="Huang M.Z."/>
            <person name="Huang L."/>
            <person name="Peng D.H."/>
            <person name="Luo Y.B."/>
            <person name="Zou S.Q."/>
            <person name="Chen S.P."/>
            <person name="Lan S."/>
            <person name="Tsai W.C."/>
            <person name="Van de Peer Y."/>
            <person name="Liu Z.J."/>
        </authorList>
    </citation>
    <scope>NUCLEOTIDE SEQUENCE [LARGE SCALE GENOMIC DNA]</scope>
    <source>
        <strain evidence="3">Lor287</strain>
    </source>
</reference>
<keyword evidence="4" id="KW-1185">Reference proteome</keyword>
<sequence length="361" mass="41136">MCISFQISIDPIKVISATWTAIKRPFGYLKHPEAGISRLQNAMDNLDSKRGDLIQRLRSAELAGIWGMGGVRKTTLLQGLNNQLLHSSESPQTPPAFDYVIWTVASKDCNLVKNKSFLFLLDDLWQTADLDEVGIPHPLRSGAGAMKQKVVFTTRLEGVCRQMQARPIMKLDCLGEDEAWQLFYDKVGEETIRAHARISGLARRAVKECDGLLPKEWQNTITMLQKSWWPREMEGMEEKIMMKLKISYDDLTDDIIRKCFLLCCLWLEDHSIPKIDLIQMLKIQNCWTLEVVSMETDGQGSSRSSQKWNPSRLDHMELGNLPALKEIIWRGVMPARMLPSLTVVNIHGCKKLCVHATIWSK</sequence>
<dbReference type="InterPro" id="IPR027417">
    <property type="entry name" value="P-loop_NTPase"/>
</dbReference>
<evidence type="ECO:0000313" key="4">
    <source>
        <dbReference type="Proteomes" id="UP001418222"/>
    </source>
</evidence>
<protein>
    <submittedName>
        <fullName evidence="3">Disease resistance protein</fullName>
    </submittedName>
</protein>
<evidence type="ECO:0000313" key="3">
    <source>
        <dbReference type="EMBL" id="KAK8930999.1"/>
    </source>
</evidence>
<dbReference type="AlphaFoldDB" id="A0AAP0G0R1"/>
<proteinExistence type="predicted"/>
<dbReference type="Pfam" id="PF00931">
    <property type="entry name" value="NB-ARC"/>
    <property type="match status" value="1"/>
</dbReference>
<dbReference type="Gene3D" id="3.40.50.300">
    <property type="entry name" value="P-loop containing nucleotide triphosphate hydrolases"/>
    <property type="match status" value="1"/>
</dbReference>
<gene>
    <name evidence="3" type="ORF">KSP39_PZI017042</name>
</gene>
<feature type="domain" description="NB-ARC" evidence="1">
    <location>
        <begin position="109"/>
        <end position="191"/>
    </location>
</feature>
<dbReference type="PRINTS" id="PR00364">
    <property type="entry name" value="DISEASERSIST"/>
</dbReference>
<dbReference type="PANTHER" id="PTHR33463">
    <property type="entry name" value="NB-ARC DOMAIN-CONTAINING PROTEIN-RELATED"/>
    <property type="match status" value="1"/>
</dbReference>
<name>A0AAP0G0R1_9ASPA</name>
<comment type="caution">
    <text evidence="3">The sequence shown here is derived from an EMBL/GenBank/DDBJ whole genome shotgun (WGS) entry which is preliminary data.</text>
</comment>